<dbReference type="Proteomes" id="UP000185161">
    <property type="component" value="Chromosome"/>
</dbReference>
<dbReference type="PANTHER" id="PTHR10192:SF5">
    <property type="entry name" value="GEPHYRIN"/>
    <property type="match status" value="1"/>
</dbReference>
<keyword evidence="8" id="KW-1185">Reference proteome</keyword>
<dbReference type="RefSeq" id="WP_075152393.1">
    <property type="nucleotide sequence ID" value="NZ_CP018820.1"/>
</dbReference>
<comment type="similarity">
    <text evidence="2 4">Belongs to the MoeA family.</text>
</comment>
<dbReference type="Gene3D" id="3.90.105.10">
    <property type="entry name" value="Molybdopterin biosynthesis moea protein, domain 2"/>
    <property type="match status" value="1"/>
</dbReference>
<evidence type="ECO:0000313" key="6">
    <source>
        <dbReference type="EMBL" id="APR53866.1"/>
    </source>
</evidence>
<dbReference type="AlphaFoldDB" id="A0A1L6JD62"/>
<reference evidence="6" key="1">
    <citation type="submission" date="2016-12" db="EMBL/GenBank/DDBJ databases">
        <title>Whole genome sequencing of Sphingomonas koreensis.</title>
        <authorList>
            <person name="Conlan S."/>
            <person name="Thomas P.J."/>
            <person name="Mullikin J."/>
            <person name="Palmore T.N."/>
            <person name="Frank K.M."/>
            <person name="Segre J.A."/>
        </authorList>
    </citation>
    <scope>NUCLEOTIDE SEQUENCE</scope>
    <source>
        <strain evidence="6">ABOJV</strain>
    </source>
</reference>
<dbReference type="InterPro" id="IPR036688">
    <property type="entry name" value="MoeA_C_domain_IV_sf"/>
</dbReference>
<dbReference type="CDD" id="cd00887">
    <property type="entry name" value="MoeA"/>
    <property type="match status" value="1"/>
</dbReference>
<dbReference type="GO" id="GO:0046872">
    <property type="term" value="F:metal ion binding"/>
    <property type="evidence" value="ECO:0007669"/>
    <property type="project" value="UniProtKB-UniRule"/>
</dbReference>
<dbReference type="Gene3D" id="2.170.190.11">
    <property type="entry name" value="Molybdopterin biosynthesis moea protein, domain 3"/>
    <property type="match status" value="1"/>
</dbReference>
<reference evidence="7 9" key="3">
    <citation type="submission" date="2018-07" db="EMBL/GenBank/DDBJ databases">
        <title>Genomic and Epidemiologic Investigation of an Indolent Hospital Outbreak.</title>
        <authorList>
            <person name="Johnson R.C."/>
            <person name="Deming C."/>
            <person name="Conlan S."/>
            <person name="Zellmer C.J."/>
            <person name="Michelin A.V."/>
            <person name="Lee-Lin S."/>
            <person name="Thomas P.J."/>
            <person name="Park M."/>
            <person name="Weingarten R.A."/>
            <person name="Less J."/>
            <person name="Dekker J.P."/>
            <person name="Frank K.M."/>
            <person name="Musser K.A."/>
            <person name="Mcquiston J.R."/>
            <person name="Henderson D.K."/>
            <person name="Lau A.F."/>
            <person name="Palmore T.N."/>
            <person name="Segre J.A."/>
        </authorList>
    </citation>
    <scope>NUCLEOTIDE SEQUENCE [LARGE SCALE GENOMIC DNA]</scope>
    <source>
        <strain evidence="7 9">SK-NIH.Env10_0317</strain>
    </source>
</reference>
<dbReference type="OrthoDB" id="9804758at2"/>
<evidence type="ECO:0000256" key="1">
    <source>
        <dbReference type="ARBA" id="ARBA00002901"/>
    </source>
</evidence>
<dbReference type="SUPFAM" id="SSF63882">
    <property type="entry name" value="MoeA N-terminal region -like"/>
    <property type="match status" value="1"/>
</dbReference>
<protein>
    <recommendedName>
        <fullName evidence="4">Molybdopterin molybdenumtransferase</fullName>
        <ecNumber evidence="4">2.10.1.1</ecNumber>
    </recommendedName>
</protein>
<dbReference type="Gene3D" id="2.40.340.10">
    <property type="entry name" value="MoeA, C-terminal, domain IV"/>
    <property type="match status" value="1"/>
</dbReference>
<dbReference type="GO" id="GO:0006777">
    <property type="term" value="P:Mo-molybdopterin cofactor biosynthetic process"/>
    <property type="evidence" value="ECO:0007669"/>
    <property type="project" value="UniProtKB-UniRule"/>
</dbReference>
<comment type="pathway">
    <text evidence="4">Cofactor biosynthesis; molybdopterin biosynthesis.</text>
</comment>
<dbReference type="Pfam" id="PF00994">
    <property type="entry name" value="MoCF_biosynth"/>
    <property type="match status" value="1"/>
</dbReference>
<keyword evidence="4" id="KW-0460">Magnesium</keyword>
<proteinExistence type="inferred from homology"/>
<keyword evidence="4" id="KW-0501">Molybdenum cofactor biosynthesis</keyword>
<dbReference type="InterPro" id="IPR005110">
    <property type="entry name" value="MoeA_linker/N"/>
</dbReference>
<comment type="catalytic activity">
    <reaction evidence="3">
        <text>adenylyl-molybdopterin + molybdate = Mo-molybdopterin + AMP + H(+)</text>
        <dbReference type="Rhea" id="RHEA:35047"/>
        <dbReference type="ChEBI" id="CHEBI:15378"/>
        <dbReference type="ChEBI" id="CHEBI:36264"/>
        <dbReference type="ChEBI" id="CHEBI:62727"/>
        <dbReference type="ChEBI" id="CHEBI:71302"/>
        <dbReference type="ChEBI" id="CHEBI:456215"/>
        <dbReference type="EC" id="2.10.1.1"/>
    </reaction>
</comment>
<comment type="function">
    <text evidence="1 4">Catalyzes the insertion of molybdate into adenylated molybdopterin with the concomitant release of AMP.</text>
</comment>
<dbReference type="EMBL" id="CP018820">
    <property type="protein sequence ID" value="APR53866.1"/>
    <property type="molecule type" value="Genomic_DNA"/>
</dbReference>
<dbReference type="KEGG" id="skr:BRX40_16925"/>
<gene>
    <name evidence="6" type="ORF">BRX40_16925</name>
    <name evidence="7" type="ORF">CA257_04090</name>
</gene>
<evidence type="ECO:0000313" key="8">
    <source>
        <dbReference type="Proteomes" id="UP000185161"/>
    </source>
</evidence>
<dbReference type="InterPro" id="IPR036425">
    <property type="entry name" value="MoaB/Mog-like_dom_sf"/>
</dbReference>
<dbReference type="EMBL" id="QQWO01000003">
    <property type="protein sequence ID" value="RSV06121.1"/>
    <property type="molecule type" value="Genomic_DNA"/>
</dbReference>
<evidence type="ECO:0000313" key="7">
    <source>
        <dbReference type="EMBL" id="RSV06121.1"/>
    </source>
</evidence>
<keyword evidence="4" id="KW-0808">Transferase</keyword>
<dbReference type="InterPro" id="IPR036135">
    <property type="entry name" value="MoeA_linker/N_sf"/>
</dbReference>
<dbReference type="SMART" id="SM00852">
    <property type="entry name" value="MoCF_biosynth"/>
    <property type="match status" value="1"/>
</dbReference>
<dbReference type="InterPro" id="IPR001453">
    <property type="entry name" value="MoaB/Mog_dom"/>
</dbReference>
<evidence type="ECO:0000256" key="4">
    <source>
        <dbReference type="RuleBase" id="RU365090"/>
    </source>
</evidence>
<dbReference type="Pfam" id="PF03453">
    <property type="entry name" value="MoeA_N"/>
    <property type="match status" value="1"/>
</dbReference>
<feature type="domain" description="MoaB/Mog" evidence="5">
    <location>
        <begin position="188"/>
        <end position="327"/>
    </location>
</feature>
<dbReference type="Proteomes" id="UP000286681">
    <property type="component" value="Unassembled WGS sequence"/>
</dbReference>
<keyword evidence="4" id="KW-0479">Metal-binding</keyword>
<dbReference type="UniPathway" id="UPA00344"/>
<dbReference type="STRING" id="93064.BRX40_16925"/>
<dbReference type="InterPro" id="IPR038987">
    <property type="entry name" value="MoeA-like"/>
</dbReference>
<reference evidence="8" key="2">
    <citation type="submission" date="2016-12" db="EMBL/GenBank/DDBJ databases">
        <title>Whole genome sequencing of Sphingomonas sp. ABOJV.</title>
        <authorList>
            <person name="Conlan S."/>
            <person name="Thomas P.J."/>
            <person name="Mullikin J."/>
            <person name="Palmore T.N."/>
            <person name="Frank K.M."/>
            <person name="Segre J.A."/>
        </authorList>
    </citation>
    <scope>NUCLEOTIDE SEQUENCE [LARGE SCALE GENOMIC DNA]</scope>
    <source>
        <strain evidence="8">ABOJV</strain>
    </source>
</reference>
<comment type="cofactor">
    <cofactor evidence="4">
        <name>Mg(2+)</name>
        <dbReference type="ChEBI" id="CHEBI:18420"/>
    </cofactor>
</comment>
<sequence length="439" mass="45472">MSGPERINAPGCAATIEFDIAQAILAAHALPLGTEHIPLDAAAGRLLAAPVVARIDSPRRDCAAMDGYALRSADLEYQMLLRIAGARYAGAWEGGSIGPGEAMRVMTGAPLPEGADRVVMIERCEVTGDRVRARPDPGERAHVRPRAGDFACGAPLLQSNTRLDPFALVSAAAADVGVVTVWRQPRVGIVATGDEIAVPGKAKASPHLIPDSLSLALTAFCTQWGAAEVEHVRVPDESEAIISTARAALGKSDLLILLGGAARGDRDHCRAALKTLGLDLVFADLAIKPGKPVWFGRLGSLHVLGLPGNPTAALTIARLFLAPLLAGLGGAGPASALQWVQLPVSAPVASNGPREAFLCGMTERGGAFIFQGQEASGQALLARTGLLVRRPSYAPALAAGESVSTLALRDGDIMAVLAAIIEAATSRRLASDKAEARVR</sequence>
<keyword evidence="4" id="KW-0500">Molybdenum</keyword>
<dbReference type="PANTHER" id="PTHR10192">
    <property type="entry name" value="MOLYBDOPTERIN BIOSYNTHESIS PROTEIN"/>
    <property type="match status" value="1"/>
</dbReference>
<dbReference type="SUPFAM" id="SSF53218">
    <property type="entry name" value="Molybdenum cofactor biosynthesis proteins"/>
    <property type="match status" value="1"/>
</dbReference>
<dbReference type="EC" id="2.10.1.1" evidence="4"/>
<dbReference type="Gene3D" id="3.40.980.10">
    <property type="entry name" value="MoaB/Mog-like domain"/>
    <property type="match status" value="1"/>
</dbReference>
<evidence type="ECO:0000259" key="5">
    <source>
        <dbReference type="SMART" id="SM00852"/>
    </source>
</evidence>
<name>A0A1L6JD62_9SPHN</name>
<dbReference type="GeneID" id="44134241"/>
<evidence type="ECO:0000256" key="2">
    <source>
        <dbReference type="ARBA" id="ARBA00010763"/>
    </source>
</evidence>
<dbReference type="GO" id="GO:0061599">
    <property type="term" value="F:molybdopterin molybdotransferase activity"/>
    <property type="evidence" value="ECO:0007669"/>
    <property type="project" value="UniProtKB-UniRule"/>
</dbReference>
<dbReference type="GO" id="GO:0005829">
    <property type="term" value="C:cytosol"/>
    <property type="evidence" value="ECO:0007669"/>
    <property type="project" value="TreeGrafter"/>
</dbReference>
<organism evidence="6 8">
    <name type="scientific">Sphingomonas koreensis</name>
    <dbReference type="NCBI Taxonomy" id="93064"/>
    <lineage>
        <taxon>Bacteria</taxon>
        <taxon>Pseudomonadati</taxon>
        <taxon>Pseudomonadota</taxon>
        <taxon>Alphaproteobacteria</taxon>
        <taxon>Sphingomonadales</taxon>
        <taxon>Sphingomonadaceae</taxon>
        <taxon>Sphingomonas</taxon>
    </lineage>
</organism>
<evidence type="ECO:0000313" key="9">
    <source>
        <dbReference type="Proteomes" id="UP000286681"/>
    </source>
</evidence>
<accession>A0A1L6JD62</accession>
<evidence type="ECO:0000256" key="3">
    <source>
        <dbReference type="ARBA" id="ARBA00047317"/>
    </source>
</evidence>